<accession>A0A382FW80</accession>
<protein>
    <submittedName>
        <fullName evidence="1">Uncharacterized protein</fullName>
    </submittedName>
</protein>
<evidence type="ECO:0000313" key="1">
    <source>
        <dbReference type="EMBL" id="SVB66467.1"/>
    </source>
</evidence>
<dbReference type="EMBL" id="UINC01051840">
    <property type="protein sequence ID" value="SVB66467.1"/>
    <property type="molecule type" value="Genomic_DNA"/>
</dbReference>
<organism evidence="1">
    <name type="scientific">marine metagenome</name>
    <dbReference type="NCBI Taxonomy" id="408172"/>
    <lineage>
        <taxon>unclassified sequences</taxon>
        <taxon>metagenomes</taxon>
        <taxon>ecological metagenomes</taxon>
    </lineage>
</organism>
<proteinExistence type="predicted"/>
<dbReference type="AlphaFoldDB" id="A0A382FW80"/>
<sequence length="264" mass="30163">MRIVIINLMFFCFFEQLVCQSKSPYIDIANELLVRKKLSSKLPDVFDDVKFAEVVSKLDNIAQIKPTSQIDHLNITNPEFHWCYSQTYLLAGKPVESLDHYRQYKIQVHSNNSIHPLFNNPINELELALEKQQADLAYAIYFIINNFKSMTSPPENIQIIDLQIKLNVYNELAITPIFISEDGIIGPQTKSAIYDFEENNPYFVTESEIENSNLKGIEIASLPHSIRPVSALKEVSNLENKTDFTGIPHNNSIELSTNIILDEA</sequence>
<feature type="non-terminal residue" evidence="1">
    <location>
        <position position="264"/>
    </location>
</feature>
<reference evidence="1" key="1">
    <citation type="submission" date="2018-05" db="EMBL/GenBank/DDBJ databases">
        <authorList>
            <person name="Lanie J.A."/>
            <person name="Ng W.-L."/>
            <person name="Kazmierczak K.M."/>
            <person name="Andrzejewski T.M."/>
            <person name="Davidsen T.M."/>
            <person name="Wayne K.J."/>
            <person name="Tettelin H."/>
            <person name="Glass J.I."/>
            <person name="Rusch D."/>
            <person name="Podicherti R."/>
            <person name="Tsui H.-C.T."/>
            <person name="Winkler M.E."/>
        </authorList>
    </citation>
    <scope>NUCLEOTIDE SEQUENCE</scope>
</reference>
<name>A0A382FW80_9ZZZZ</name>
<gene>
    <name evidence="1" type="ORF">METZ01_LOCUS219321</name>
</gene>